<feature type="region of interest" description="Disordered" evidence="2">
    <location>
        <begin position="209"/>
        <end position="242"/>
    </location>
</feature>
<accession>A0A1W5CYP4</accession>
<evidence type="ECO:0000256" key="2">
    <source>
        <dbReference type="SAM" id="MobiDB-lite"/>
    </source>
</evidence>
<proteinExistence type="predicted"/>
<dbReference type="AlphaFoldDB" id="A0A1W5CYP4"/>
<organism evidence="4 5">
    <name type="scientific">Lasallia pustulata</name>
    <dbReference type="NCBI Taxonomy" id="136370"/>
    <lineage>
        <taxon>Eukaryota</taxon>
        <taxon>Fungi</taxon>
        <taxon>Dikarya</taxon>
        <taxon>Ascomycota</taxon>
        <taxon>Pezizomycotina</taxon>
        <taxon>Lecanoromycetes</taxon>
        <taxon>OSLEUM clade</taxon>
        <taxon>Umbilicariomycetidae</taxon>
        <taxon>Umbilicariales</taxon>
        <taxon>Umbilicariaceae</taxon>
        <taxon>Lasallia</taxon>
    </lineage>
</organism>
<dbReference type="EMBL" id="FWEW01000801">
    <property type="protein sequence ID" value="SLM35779.1"/>
    <property type="molecule type" value="Genomic_DNA"/>
</dbReference>
<sequence>MSTTGSTQGGSKAAMLRAEVVMTKLLKLATLTIFTGNCKKLDTFLLQLTLYFKFNQSSFATDANRVQYAAYYLQGEVEEWFRPYIQEYVDNKDNPSQAEESTRRMFASFNRFKSEIRMVFGDIDRERTAERDLIKLRQTKSTADYTAHFTRLSAATNWEDAALTAMYYIGLKDVMKDKITRGDQPDNLRAMTIMAIRIDNRLYEQCKEKGQTTYSDKQKTTAYTSGHKRNKNQHRNSNKYGPKLMEIDTIKLKKKKTFDRDCYNCGKKGHLARDCRGPQQTKKLGKARKPNHETLSWIGCYDNDCKENSGEEPDMWEDCHLPTISKCEEAAAEARQSRSPPPRTRTPDKDLVWEASRQYLIRTGVIGDSHRIPKPWTDEEEAEITLSYMRYTTQLLHKAINRLDYPNMVDLTLILGQLILSDTALKGPKLG</sequence>
<dbReference type="InterPro" id="IPR036875">
    <property type="entry name" value="Znf_CCHC_sf"/>
</dbReference>
<evidence type="ECO:0000313" key="5">
    <source>
        <dbReference type="Proteomes" id="UP000192927"/>
    </source>
</evidence>
<reference evidence="5" key="1">
    <citation type="submission" date="2017-03" db="EMBL/GenBank/DDBJ databases">
        <authorList>
            <person name="Sharma R."/>
            <person name="Thines M."/>
        </authorList>
    </citation>
    <scope>NUCLEOTIDE SEQUENCE [LARGE SCALE GENOMIC DNA]</scope>
</reference>
<feature type="domain" description="CCHC-type" evidence="3">
    <location>
        <begin position="262"/>
        <end position="276"/>
    </location>
</feature>
<feature type="compositionally biased region" description="Polar residues" evidence="2">
    <location>
        <begin position="211"/>
        <end position="224"/>
    </location>
</feature>
<dbReference type="InterPro" id="IPR001878">
    <property type="entry name" value="Znf_CCHC"/>
</dbReference>
<dbReference type="SUPFAM" id="SSF57756">
    <property type="entry name" value="Retrovirus zinc finger-like domains"/>
    <property type="match status" value="1"/>
</dbReference>
<dbReference type="GO" id="GO:0003676">
    <property type="term" value="F:nucleic acid binding"/>
    <property type="evidence" value="ECO:0007669"/>
    <property type="project" value="InterPro"/>
</dbReference>
<protein>
    <submittedName>
        <fullName evidence="4">Zinc finger, CCHC-type</fullName>
    </submittedName>
</protein>
<dbReference type="InterPro" id="IPR005162">
    <property type="entry name" value="Retrotrans_gag_dom"/>
</dbReference>
<keyword evidence="5" id="KW-1185">Reference proteome</keyword>
<keyword evidence="1" id="KW-0479">Metal-binding</keyword>
<evidence type="ECO:0000313" key="4">
    <source>
        <dbReference type="EMBL" id="SLM35779.1"/>
    </source>
</evidence>
<evidence type="ECO:0000259" key="3">
    <source>
        <dbReference type="PROSITE" id="PS50158"/>
    </source>
</evidence>
<dbReference type="PROSITE" id="PS50158">
    <property type="entry name" value="ZF_CCHC"/>
    <property type="match status" value="1"/>
</dbReference>
<keyword evidence="1" id="KW-0862">Zinc</keyword>
<dbReference type="PANTHER" id="PTHR15503">
    <property type="entry name" value="LDOC1 RELATED"/>
    <property type="match status" value="1"/>
</dbReference>
<keyword evidence="1" id="KW-0863">Zinc-finger</keyword>
<dbReference type="Pfam" id="PF03732">
    <property type="entry name" value="Retrotrans_gag"/>
    <property type="match status" value="1"/>
</dbReference>
<feature type="compositionally biased region" description="Basic residues" evidence="2">
    <location>
        <begin position="226"/>
        <end position="237"/>
    </location>
</feature>
<dbReference type="Gene3D" id="4.10.60.10">
    <property type="entry name" value="Zinc finger, CCHC-type"/>
    <property type="match status" value="1"/>
</dbReference>
<name>A0A1W5CYP4_9LECA</name>
<dbReference type="PANTHER" id="PTHR15503:SF22">
    <property type="entry name" value="TRANSPOSON TY3-I GAG POLYPROTEIN"/>
    <property type="match status" value="1"/>
</dbReference>
<dbReference type="Proteomes" id="UP000192927">
    <property type="component" value="Unassembled WGS sequence"/>
</dbReference>
<dbReference type="Pfam" id="PF00098">
    <property type="entry name" value="zf-CCHC"/>
    <property type="match status" value="1"/>
</dbReference>
<dbReference type="GO" id="GO:0008270">
    <property type="term" value="F:zinc ion binding"/>
    <property type="evidence" value="ECO:0007669"/>
    <property type="project" value="UniProtKB-KW"/>
</dbReference>
<dbReference type="SMART" id="SM00343">
    <property type="entry name" value="ZnF_C2HC"/>
    <property type="match status" value="1"/>
</dbReference>
<evidence type="ECO:0000256" key="1">
    <source>
        <dbReference type="PROSITE-ProRule" id="PRU00047"/>
    </source>
</evidence>
<dbReference type="InterPro" id="IPR032567">
    <property type="entry name" value="RTL1-rel"/>
</dbReference>